<keyword evidence="3" id="KW-1185">Reference proteome</keyword>
<protein>
    <submittedName>
        <fullName evidence="2">Uncharacterized protein</fullName>
    </submittedName>
</protein>
<dbReference type="OrthoDB" id="588867at2759"/>
<accession>A0A2U1LYX5</accession>
<organism evidence="2 3">
    <name type="scientific">Artemisia annua</name>
    <name type="common">Sweet wormwood</name>
    <dbReference type="NCBI Taxonomy" id="35608"/>
    <lineage>
        <taxon>Eukaryota</taxon>
        <taxon>Viridiplantae</taxon>
        <taxon>Streptophyta</taxon>
        <taxon>Embryophyta</taxon>
        <taxon>Tracheophyta</taxon>
        <taxon>Spermatophyta</taxon>
        <taxon>Magnoliopsida</taxon>
        <taxon>eudicotyledons</taxon>
        <taxon>Gunneridae</taxon>
        <taxon>Pentapetalae</taxon>
        <taxon>asterids</taxon>
        <taxon>campanulids</taxon>
        <taxon>Asterales</taxon>
        <taxon>Asteraceae</taxon>
        <taxon>Asteroideae</taxon>
        <taxon>Anthemideae</taxon>
        <taxon>Artemisiinae</taxon>
        <taxon>Artemisia</taxon>
    </lineage>
</organism>
<dbReference type="PANTHER" id="PTHR34835">
    <property type="entry name" value="OS07G0283600 PROTEIN-RELATED"/>
    <property type="match status" value="1"/>
</dbReference>
<evidence type="ECO:0000256" key="1">
    <source>
        <dbReference type="SAM" id="MobiDB-lite"/>
    </source>
</evidence>
<dbReference type="EMBL" id="PKPP01007149">
    <property type="protein sequence ID" value="PWA54209.1"/>
    <property type="molecule type" value="Genomic_DNA"/>
</dbReference>
<feature type="region of interest" description="Disordered" evidence="1">
    <location>
        <begin position="36"/>
        <end position="60"/>
    </location>
</feature>
<name>A0A2U1LYX5_ARTAN</name>
<dbReference type="PANTHER" id="PTHR34835:SF90">
    <property type="entry name" value="AMINOTRANSFERASE-LIKE PLANT MOBILE DOMAIN-CONTAINING PROTEIN"/>
    <property type="match status" value="1"/>
</dbReference>
<reference evidence="2 3" key="1">
    <citation type="journal article" date="2018" name="Mol. Plant">
        <title>The genome of Artemisia annua provides insight into the evolution of Asteraceae family and artemisinin biosynthesis.</title>
        <authorList>
            <person name="Shen Q."/>
            <person name="Zhang L."/>
            <person name="Liao Z."/>
            <person name="Wang S."/>
            <person name="Yan T."/>
            <person name="Shi P."/>
            <person name="Liu M."/>
            <person name="Fu X."/>
            <person name="Pan Q."/>
            <person name="Wang Y."/>
            <person name="Lv Z."/>
            <person name="Lu X."/>
            <person name="Zhang F."/>
            <person name="Jiang W."/>
            <person name="Ma Y."/>
            <person name="Chen M."/>
            <person name="Hao X."/>
            <person name="Li L."/>
            <person name="Tang Y."/>
            <person name="Lv G."/>
            <person name="Zhou Y."/>
            <person name="Sun X."/>
            <person name="Brodelius P.E."/>
            <person name="Rose J.K.C."/>
            <person name="Tang K."/>
        </authorList>
    </citation>
    <scope>NUCLEOTIDE SEQUENCE [LARGE SCALE GENOMIC DNA]</scope>
    <source>
        <strain evidence="3">cv. Huhao1</strain>
        <tissue evidence="2">Leaf</tissue>
    </source>
</reference>
<proteinExistence type="predicted"/>
<evidence type="ECO:0000313" key="2">
    <source>
        <dbReference type="EMBL" id="PWA54209.1"/>
    </source>
</evidence>
<evidence type="ECO:0000313" key="3">
    <source>
        <dbReference type="Proteomes" id="UP000245207"/>
    </source>
</evidence>
<gene>
    <name evidence="2" type="ORF">CTI12_AA422990</name>
</gene>
<dbReference type="Proteomes" id="UP000245207">
    <property type="component" value="Unassembled WGS sequence"/>
</dbReference>
<dbReference type="AlphaFoldDB" id="A0A2U1LYX5"/>
<sequence length="234" mass="26502">MKGKGPLKIKKDDSDKEDILPDDVLKQLIKTLLKNSSVKEETDEENESKPNKKGKKKEKVLTEAKMRHQDYLSELPILHARTAPTALHTAIHGIKNVDIENFLVEIGFSSYFKFDINNIPSRLGRCVVKNFDAETCRLNLEDGKSIEATVTKVRELLGIPIGGDSLLSLETRPVEDDFENVWIRQFQPKSAKKIRVNEIAKKLIESKEVDFLFKVNFLTLFTNTMGMCAGLQGK</sequence>
<comment type="caution">
    <text evidence="2">The sequence shown here is derived from an EMBL/GenBank/DDBJ whole genome shotgun (WGS) entry which is preliminary data.</text>
</comment>